<evidence type="ECO:0000256" key="1">
    <source>
        <dbReference type="ARBA" id="ARBA00004141"/>
    </source>
</evidence>
<dbReference type="PANTHER" id="PTHR21041">
    <property type="entry name" value="DENDRITIC CELL-SPECIFIC TRANSMEMBRANE PROTEIN"/>
    <property type="match status" value="1"/>
</dbReference>
<protein>
    <submittedName>
        <fullName evidence="8">DC-STAMP domain-containing protein 2</fullName>
    </submittedName>
</protein>
<feature type="transmembrane region" description="Helical" evidence="5">
    <location>
        <begin position="53"/>
        <end position="84"/>
    </location>
</feature>
<feature type="domain" description="Dendritic cell-specific transmembrane protein-like" evidence="6">
    <location>
        <begin position="180"/>
        <end position="267"/>
    </location>
</feature>
<evidence type="ECO:0000256" key="4">
    <source>
        <dbReference type="ARBA" id="ARBA00023136"/>
    </source>
</evidence>
<dbReference type="InterPro" id="IPR051856">
    <property type="entry name" value="CSR-E3_Ligase_Protein"/>
</dbReference>
<comment type="subcellular location">
    <subcellularLocation>
        <location evidence="1">Membrane</location>
        <topology evidence="1">Multi-pass membrane protein</topology>
    </subcellularLocation>
</comment>
<dbReference type="RefSeq" id="XP_026549115.1">
    <property type="nucleotide sequence ID" value="XM_026693330.1"/>
</dbReference>
<evidence type="ECO:0000313" key="7">
    <source>
        <dbReference type="Proteomes" id="UP000504612"/>
    </source>
</evidence>
<evidence type="ECO:0000256" key="2">
    <source>
        <dbReference type="ARBA" id="ARBA00022692"/>
    </source>
</evidence>
<feature type="non-terminal residue" evidence="8">
    <location>
        <position position="273"/>
    </location>
</feature>
<dbReference type="Pfam" id="PF07782">
    <property type="entry name" value="DC_STAMP"/>
    <property type="match status" value="1"/>
</dbReference>
<dbReference type="GeneID" id="113430937"/>
<keyword evidence="2 5" id="KW-0812">Transmembrane</keyword>
<accession>A0A6J1W1R1</accession>
<evidence type="ECO:0000256" key="3">
    <source>
        <dbReference type="ARBA" id="ARBA00022989"/>
    </source>
</evidence>
<feature type="transmembrane region" description="Helical" evidence="5">
    <location>
        <begin position="151"/>
        <end position="170"/>
    </location>
</feature>
<dbReference type="GO" id="GO:0016020">
    <property type="term" value="C:membrane"/>
    <property type="evidence" value="ECO:0007669"/>
    <property type="project" value="UniProtKB-SubCell"/>
</dbReference>
<dbReference type="Pfam" id="PF26039">
    <property type="entry name" value="Dcst2"/>
    <property type="match status" value="1"/>
</dbReference>
<evidence type="ECO:0000313" key="8">
    <source>
        <dbReference type="RefSeq" id="XP_026549115.1"/>
    </source>
</evidence>
<evidence type="ECO:0000256" key="5">
    <source>
        <dbReference type="SAM" id="Phobius"/>
    </source>
</evidence>
<feature type="transmembrane region" description="Helical" evidence="5">
    <location>
        <begin position="242"/>
        <end position="259"/>
    </location>
</feature>
<dbReference type="PANTHER" id="PTHR21041:SF6">
    <property type="entry name" value="DC-STAMP DOMAIN-CONTAINING PROTEIN 2"/>
    <property type="match status" value="1"/>
</dbReference>
<evidence type="ECO:0000259" key="6">
    <source>
        <dbReference type="Pfam" id="PF07782"/>
    </source>
</evidence>
<dbReference type="AlphaFoldDB" id="A0A6J1W1R1"/>
<keyword evidence="4 5" id="KW-0472">Membrane</keyword>
<sequence length="273" mass="31918">MDAVRHVAHCMRNVWYFLLHMGDICNEEMGRPYQKCARIFDSAKDKCERAIPFLSFLCHVVLLFKYLCGLANILLVFCIIPEYIVPFLRRRVAEPVVAMLNRVRAEFEFNITTIHQYEVSVNASKKLSEVAFDIMEEVSQRLQPAREAVGLFGYMSTLVMLYMYLGALLYRKHYLHEDSFDNIYITKSFLEMDAVRRKNKRPSVLPLSPKESTKYIRPTSLVLPRKEQIAYALALARICRQFILVILLIVADFSVYWLFDLVRYHLVGEIVAR</sequence>
<proteinExistence type="predicted"/>
<keyword evidence="7" id="KW-1185">Reference proteome</keyword>
<dbReference type="KEGG" id="nss:113430937"/>
<dbReference type="InterPro" id="IPR012858">
    <property type="entry name" value="DC_STAMP-like"/>
</dbReference>
<dbReference type="CTD" id="127579"/>
<reference evidence="8" key="1">
    <citation type="submission" date="2025-08" db="UniProtKB">
        <authorList>
            <consortium name="RefSeq"/>
        </authorList>
    </citation>
    <scope>IDENTIFICATION</scope>
</reference>
<dbReference type="Proteomes" id="UP000504612">
    <property type="component" value="Unplaced"/>
</dbReference>
<name>A0A6J1W1R1_9SAUR</name>
<gene>
    <name evidence="8" type="primary">DCST2</name>
</gene>
<keyword evidence="3 5" id="KW-1133">Transmembrane helix</keyword>
<organism evidence="7 8">
    <name type="scientific">Notechis scutatus</name>
    <name type="common">mainland tiger snake</name>
    <dbReference type="NCBI Taxonomy" id="8663"/>
    <lineage>
        <taxon>Eukaryota</taxon>
        <taxon>Metazoa</taxon>
        <taxon>Chordata</taxon>
        <taxon>Craniata</taxon>
        <taxon>Vertebrata</taxon>
        <taxon>Euteleostomi</taxon>
        <taxon>Lepidosauria</taxon>
        <taxon>Squamata</taxon>
        <taxon>Bifurcata</taxon>
        <taxon>Unidentata</taxon>
        <taxon>Episquamata</taxon>
        <taxon>Toxicofera</taxon>
        <taxon>Serpentes</taxon>
        <taxon>Colubroidea</taxon>
        <taxon>Elapidae</taxon>
        <taxon>Hydrophiinae</taxon>
        <taxon>Notechis</taxon>
    </lineage>
</organism>